<feature type="compositionally biased region" description="Basic residues" evidence="1">
    <location>
        <begin position="155"/>
        <end position="169"/>
    </location>
</feature>
<evidence type="ECO:0000313" key="3">
    <source>
        <dbReference type="Proteomes" id="UP000310108"/>
    </source>
</evidence>
<protein>
    <submittedName>
        <fullName evidence="2">Uncharacterized protein</fullName>
    </submittedName>
</protein>
<feature type="region of interest" description="Disordered" evidence="1">
    <location>
        <begin position="1"/>
        <end position="81"/>
    </location>
</feature>
<proteinExistence type="predicted"/>
<comment type="caution">
    <text evidence="2">The sequence shown here is derived from an EMBL/GenBank/DDBJ whole genome shotgun (WGS) entry which is preliminary data.</text>
</comment>
<reference evidence="2 3" key="1">
    <citation type="journal article" date="2019" name="PLoS ONE">
        <title>Comparative genome analysis indicates high evolutionary potential of pathogenicity genes in Colletotrichum tanaceti.</title>
        <authorList>
            <person name="Lelwala R.V."/>
            <person name="Korhonen P.K."/>
            <person name="Young N.D."/>
            <person name="Scott J.B."/>
            <person name="Ades P.A."/>
            <person name="Gasser R.B."/>
            <person name="Taylor P.W.J."/>
        </authorList>
    </citation>
    <scope>NUCLEOTIDE SEQUENCE [LARGE SCALE GENOMIC DNA]</scope>
    <source>
        <strain evidence="2">BRIP57314</strain>
    </source>
</reference>
<dbReference type="Proteomes" id="UP000310108">
    <property type="component" value="Unassembled WGS sequence"/>
</dbReference>
<feature type="compositionally biased region" description="Basic residues" evidence="1">
    <location>
        <begin position="86"/>
        <end position="96"/>
    </location>
</feature>
<gene>
    <name evidence="2" type="ORF">CTA1_4669</name>
</gene>
<feature type="compositionally biased region" description="Basic residues" evidence="1">
    <location>
        <begin position="15"/>
        <end position="27"/>
    </location>
</feature>
<dbReference type="EMBL" id="PJEX01001299">
    <property type="protein sequence ID" value="TKW48263.1"/>
    <property type="molecule type" value="Genomic_DNA"/>
</dbReference>
<accession>A0A4U6X060</accession>
<feature type="region of interest" description="Disordered" evidence="1">
    <location>
        <begin position="86"/>
        <end position="105"/>
    </location>
</feature>
<feature type="region of interest" description="Disordered" evidence="1">
    <location>
        <begin position="111"/>
        <end position="169"/>
    </location>
</feature>
<name>A0A4U6X060_9PEZI</name>
<organism evidence="2 3">
    <name type="scientific">Colletotrichum tanaceti</name>
    <dbReference type="NCBI Taxonomy" id="1306861"/>
    <lineage>
        <taxon>Eukaryota</taxon>
        <taxon>Fungi</taxon>
        <taxon>Dikarya</taxon>
        <taxon>Ascomycota</taxon>
        <taxon>Pezizomycotina</taxon>
        <taxon>Sordariomycetes</taxon>
        <taxon>Hypocreomycetidae</taxon>
        <taxon>Glomerellales</taxon>
        <taxon>Glomerellaceae</taxon>
        <taxon>Colletotrichum</taxon>
        <taxon>Colletotrichum destructivum species complex</taxon>
    </lineage>
</organism>
<sequence>MGSPGWANDDPGRRQTCKPRSPRHRGQGARLLRPGTPVIPKSLQDLAARHTDSAHAPPPKGIWHDTAGARQGSRVGSAFRRRRRRRCRRRCRRRSPLQHARAYADQRVLQHLQRAEARQHPGGGGGSLACVVGSPGHSAERKEGRSNGCEAGIVKTRKKKTPGSGPYKR</sequence>
<evidence type="ECO:0000313" key="2">
    <source>
        <dbReference type="EMBL" id="TKW48263.1"/>
    </source>
</evidence>
<evidence type="ECO:0000256" key="1">
    <source>
        <dbReference type="SAM" id="MobiDB-lite"/>
    </source>
</evidence>
<dbReference type="AlphaFoldDB" id="A0A4U6X060"/>
<keyword evidence="3" id="KW-1185">Reference proteome</keyword>